<name>A0A3T7S6M6_SALET</name>
<sequence>MKNIPGYTSCWFLTSVLRNHIHEMTNRYACLRALRVDLFYKRNTARFQQTDYRQLEYEVRLLMQETMKQKAVVGYFWVIEWTRAHGWHAHVVFWLDGHITQTTWPVAKKVLDIWSTITQKEGGYHRCEYQEHYLANINLPVYYNVPLSITNIQQVLSYLAKEEQKDGFYLFGCNEVPPRPASGRPRKYPSV</sequence>
<reference evidence="1" key="1">
    <citation type="submission" date="2018-06" db="EMBL/GenBank/DDBJ databases">
        <authorList>
            <person name="Ashton P.M."/>
            <person name="Dallman T."/>
            <person name="Nair S."/>
            <person name="De Pinna E."/>
            <person name="Peters T."/>
            <person name="Grant K."/>
        </authorList>
    </citation>
    <scope>NUCLEOTIDE SEQUENCE [LARGE SCALE GENOMIC DNA]</scope>
    <source>
        <strain evidence="1">310211</strain>
    </source>
</reference>
<comment type="caution">
    <text evidence="1">The sequence shown here is derived from an EMBL/GenBank/DDBJ whole genome shotgun (WGS) entry which is preliminary data.</text>
</comment>
<dbReference type="AlphaFoldDB" id="A0A3T7S6M6"/>
<evidence type="ECO:0000313" key="1">
    <source>
        <dbReference type="EMBL" id="EAA1980861.1"/>
    </source>
</evidence>
<organism evidence="1">
    <name type="scientific">Salmonella enterica I</name>
    <dbReference type="NCBI Taxonomy" id="59201"/>
    <lineage>
        <taxon>Bacteria</taxon>
        <taxon>Pseudomonadati</taxon>
        <taxon>Pseudomonadota</taxon>
        <taxon>Gammaproteobacteria</taxon>
        <taxon>Enterobacterales</taxon>
        <taxon>Enterobacteriaceae</taxon>
        <taxon>Salmonella</taxon>
    </lineage>
</organism>
<dbReference type="EMBL" id="AAAATI010000072">
    <property type="protein sequence ID" value="EAA1980861.1"/>
    <property type="molecule type" value="Genomic_DNA"/>
</dbReference>
<protein>
    <submittedName>
        <fullName evidence="1">Uncharacterized protein</fullName>
    </submittedName>
</protein>
<gene>
    <name evidence="1" type="ORF">DM051_27120</name>
</gene>
<accession>A0A3T7S6M6</accession>
<proteinExistence type="predicted"/>
<dbReference type="Proteomes" id="UP000839671">
    <property type="component" value="Unassembled WGS sequence"/>
</dbReference>